<organism evidence="1 2">
    <name type="scientific">Nibea albiflora</name>
    <name type="common">Yellow drum</name>
    <name type="synonym">Corvina albiflora</name>
    <dbReference type="NCBI Taxonomy" id="240163"/>
    <lineage>
        <taxon>Eukaryota</taxon>
        <taxon>Metazoa</taxon>
        <taxon>Chordata</taxon>
        <taxon>Craniata</taxon>
        <taxon>Vertebrata</taxon>
        <taxon>Euteleostomi</taxon>
        <taxon>Actinopterygii</taxon>
        <taxon>Neopterygii</taxon>
        <taxon>Teleostei</taxon>
        <taxon>Neoteleostei</taxon>
        <taxon>Acanthomorphata</taxon>
        <taxon>Eupercaria</taxon>
        <taxon>Sciaenidae</taxon>
        <taxon>Nibea</taxon>
    </lineage>
</organism>
<dbReference type="EMBL" id="CM024811">
    <property type="protein sequence ID" value="KAG8005169.1"/>
    <property type="molecule type" value="Genomic_DNA"/>
</dbReference>
<accession>A0ACB7ET02</accession>
<evidence type="ECO:0000313" key="2">
    <source>
        <dbReference type="Proteomes" id="UP000805704"/>
    </source>
</evidence>
<keyword evidence="2" id="KW-1185">Reference proteome</keyword>
<protein>
    <submittedName>
        <fullName evidence="1">Elongator complex protein 2</fullName>
    </submittedName>
</protein>
<sequence>MAAPVIETCHVACCANRTPNVVSWSRGGTIAFGTCNSVALYDPQERRLVALLNGHTGRVNTVQWIHRQDCALESHLVSGGSDNRLIVWEAKNGKFIQSVECKGHTGPVCAVDAIYVEDSKILLASTASDSTVRLWLCSETKEAECLHTLSFGSGFMMDVSLALLPGSRVPILACGGDNSQVHLYVQSNRQLQKVMSLQGHEDWVRGVAWASLGGELLLASCSQDCLIRVWRLCAKSGTDARAEDDHTIIKMKEDVFEVKETDMSLVFAVSLETVLAGHENWVYGIHWQPPLNKDGELQQPLSLLSASMDKTMILWAPEEGSGVWVEQVRVGEVGGNTLGFYGCQMSPDGSMIMAHAFHGALHLWCKDQDNEGEWRPGVVISGHFSALQDLSWDPEGEFILSVGSDKTTRLFTPWKKEDAKQETWHEISRPQIHGYDMQCLAMVGRFQFVSGADEKVLRVFQAPRNFVDNFANISGTSSEKLLASSDSANLPEGASTPALGLSNKAVFQGDLVPQSSEEKEQFSSVSDQYQESYFHSLIMTVPGVCWRLLVLQQERRGDERKRECGGYGHGFEMFCLASDSARTVVASACKASKAEHAAVLLWSTATWRQLQTLPYHTLTVTQMAFSPDARLLLAVSRDRTWSLWRRDSPTPENPVRAINHVITRESLLKVTLTLQSHSLVVKRLRWRPRTGRAGRDNNNGEDGQPDGETEIEEESSWVQLASAGADHSVKIFNINKRAL</sequence>
<dbReference type="Proteomes" id="UP000805704">
    <property type="component" value="Chromosome 23"/>
</dbReference>
<comment type="caution">
    <text evidence="1">The sequence shown here is derived from an EMBL/GenBank/DDBJ whole genome shotgun (WGS) entry which is preliminary data.</text>
</comment>
<proteinExistence type="predicted"/>
<reference evidence="1" key="1">
    <citation type="submission" date="2020-04" db="EMBL/GenBank/DDBJ databases">
        <title>A chromosome-scale assembly and high-density genetic map of the yellow drum (Nibea albiflora) genome.</title>
        <authorList>
            <person name="Xu D."/>
            <person name="Zhang W."/>
            <person name="Chen R."/>
            <person name="Tan P."/>
            <person name="Wang L."/>
            <person name="Song H."/>
            <person name="Tian L."/>
            <person name="Zhu Q."/>
            <person name="Wang B."/>
        </authorList>
    </citation>
    <scope>NUCLEOTIDE SEQUENCE</scope>
    <source>
        <strain evidence="1">ZJHYS-2018</strain>
    </source>
</reference>
<name>A0ACB7ET02_NIBAL</name>
<gene>
    <name evidence="1" type="primary">ELP2</name>
    <name evidence="1" type="ORF">GBF38_011107</name>
</gene>
<evidence type="ECO:0000313" key="1">
    <source>
        <dbReference type="EMBL" id="KAG8005169.1"/>
    </source>
</evidence>